<dbReference type="PANTHER" id="PTHR31018">
    <property type="entry name" value="SPORULATION-SPECIFIC PROTEIN-RELATED"/>
    <property type="match status" value="1"/>
</dbReference>
<evidence type="ECO:0000313" key="7">
    <source>
        <dbReference type="EMBL" id="AWI24882.1"/>
    </source>
</evidence>
<dbReference type="Proteomes" id="UP000244937">
    <property type="component" value="Chromosome"/>
</dbReference>
<evidence type="ECO:0000256" key="4">
    <source>
        <dbReference type="ARBA" id="ARBA00022729"/>
    </source>
</evidence>
<dbReference type="GO" id="GO:0030313">
    <property type="term" value="C:cell envelope"/>
    <property type="evidence" value="ECO:0007669"/>
    <property type="project" value="UniProtKB-SubCell"/>
</dbReference>
<accession>A0A2S1SEV1</accession>
<dbReference type="KEGG" id="fpal:HYN49_02670"/>
<evidence type="ECO:0000256" key="3">
    <source>
        <dbReference type="ARBA" id="ARBA00022525"/>
    </source>
</evidence>
<keyword evidence="8" id="KW-1185">Reference proteome</keyword>
<proteinExistence type="predicted"/>
<keyword evidence="2" id="KW-0134">Cell wall</keyword>
<evidence type="ECO:0000256" key="2">
    <source>
        <dbReference type="ARBA" id="ARBA00022512"/>
    </source>
</evidence>
<evidence type="ECO:0000256" key="1">
    <source>
        <dbReference type="ARBA" id="ARBA00004191"/>
    </source>
</evidence>
<protein>
    <recommendedName>
        <fullName evidence="9">T9SS sorting signal type C domain-containing protein</fullName>
    </recommendedName>
</protein>
<comment type="subcellular location">
    <subcellularLocation>
        <location evidence="1">Secreted</location>
        <location evidence="1">Cell wall</location>
    </subcellularLocation>
</comment>
<keyword evidence="5" id="KW-0325">Glycoprotein</keyword>
<dbReference type="EMBL" id="CP029187">
    <property type="protein sequence ID" value="AWI24882.1"/>
    <property type="molecule type" value="Genomic_DNA"/>
</dbReference>
<dbReference type="AlphaFoldDB" id="A0A2S1SEV1"/>
<dbReference type="InterPro" id="IPR036941">
    <property type="entry name" value="Rcpt_L-dom_sf"/>
</dbReference>
<gene>
    <name evidence="7" type="ORF">HYN49_02670</name>
</gene>
<evidence type="ECO:0000313" key="8">
    <source>
        <dbReference type="Proteomes" id="UP000244937"/>
    </source>
</evidence>
<evidence type="ECO:0000256" key="6">
    <source>
        <dbReference type="SAM" id="SignalP"/>
    </source>
</evidence>
<feature type="chain" id="PRO_5015745107" description="T9SS sorting signal type C domain-containing protein" evidence="6">
    <location>
        <begin position="23"/>
        <end position="849"/>
    </location>
</feature>
<dbReference type="OrthoDB" id="1652165at2"/>
<sequence>MNKTVRYFATIAVLLYGTFTFSQCPSGSVAFFSQAEVDDFGSTYPSCTTINGNLGVYGTDITNLDGLSNITTITGYADFESDLSALTDWSGLDNLTTLDGSLYLYTVNFSVLPDFNNLTSIGGDFVYRENTGLSDVSFPNITTINGYFDVGGNPDMTGFSMPALTSVGSLFAYYSNPLLADSDFAQLASTGGYFYISENAALPDFSGFSSLSSIGSYLFIGDNAILEDISGLNNLVTVNGYIQLTYNNALTSLSGLDNVDPSLLTDLRLDSNAGLATCNVPSLCTYLSNGGNATISGNAIGCLNAAQVSQACTPGCASTTAWNGTSWDNGAPNSTIAAVFTGDFSSTGDLHACTLTIQQANVTINTGDDFIVEGVVSVDSGGSLVVENNANLIQVNDASNTGVITVKKRAMMKRQDYVFWGSPVTGQDLKRFSPYTLSPTMAPGYPATVGSSRFYTLNETTNSFAVIPEPLGISFAEAKGYMVRAPNNFPLDFSQTTFYGAFTGIPNNGDATIAITNTPGTGQGYNMLGNPYPSAIDADLFLMQNPGALYFWTHTDQGAASGANYATYTTFGTASATTPTSAIPDGTIAVGQGFLLKTATSGTATFTNAMRTGNNNAVFFRHANIEKHRIWLNLANVEGVQSQMLVGYMDGATQGVDISVDAPQMEDSVNNISSLIGNEKFAIQALSLPFDAADVIPISFNAVTPGAFTMAIDHLDGLFAGNQNIYIKDNIPGIIHNVKESPYTFTADAGTTTNRFSIVFQNMPLAVDTPVFDAGSIALFKADGVLEINSATEAISGIKVFDSRGRLVLEQSHLFANTVKLPQLTVSRQVLFVRVTSGDGNVVTKKVVY</sequence>
<name>A0A2S1SEV1_9FLAO</name>
<evidence type="ECO:0000256" key="5">
    <source>
        <dbReference type="ARBA" id="ARBA00023180"/>
    </source>
</evidence>
<dbReference type="Gene3D" id="3.80.20.20">
    <property type="entry name" value="Receptor L-domain"/>
    <property type="match status" value="2"/>
</dbReference>
<keyword evidence="3" id="KW-0964">Secreted</keyword>
<dbReference type="InterPro" id="IPR051648">
    <property type="entry name" value="CWI-Assembly_Regulator"/>
</dbReference>
<dbReference type="PANTHER" id="PTHR31018:SF3">
    <property type="entry name" value="RECEPTOR PROTEIN-TYROSINE KINASE"/>
    <property type="match status" value="1"/>
</dbReference>
<dbReference type="NCBIfam" id="NF033708">
    <property type="entry name" value="T9SS_Cterm_ChiA"/>
    <property type="match status" value="1"/>
</dbReference>
<reference evidence="7 8" key="1">
    <citation type="submission" date="2018-05" db="EMBL/GenBank/DDBJ databases">
        <title>Genome sequencing of Flavobacterium sp. HYN0049.</title>
        <authorList>
            <person name="Yi H."/>
            <person name="Baek C."/>
        </authorList>
    </citation>
    <scope>NUCLEOTIDE SEQUENCE [LARGE SCALE GENOMIC DNA]</scope>
    <source>
        <strain evidence="7 8">HYN0049</strain>
    </source>
</reference>
<evidence type="ECO:0008006" key="9">
    <source>
        <dbReference type="Google" id="ProtNLM"/>
    </source>
</evidence>
<dbReference type="SUPFAM" id="SSF52058">
    <property type="entry name" value="L domain-like"/>
    <property type="match status" value="2"/>
</dbReference>
<keyword evidence="4 6" id="KW-0732">Signal</keyword>
<feature type="signal peptide" evidence="6">
    <location>
        <begin position="1"/>
        <end position="22"/>
    </location>
</feature>
<organism evidence="7 8">
    <name type="scientific">Flavobacterium pallidum</name>
    <dbReference type="NCBI Taxonomy" id="2172098"/>
    <lineage>
        <taxon>Bacteria</taxon>
        <taxon>Pseudomonadati</taxon>
        <taxon>Bacteroidota</taxon>
        <taxon>Flavobacteriia</taxon>
        <taxon>Flavobacteriales</taxon>
        <taxon>Flavobacteriaceae</taxon>
        <taxon>Flavobacterium</taxon>
    </lineage>
</organism>